<dbReference type="HOGENOM" id="CLU_095381_0_0_1"/>
<evidence type="ECO:0000313" key="4">
    <source>
        <dbReference type="Proteomes" id="UP000030678"/>
    </source>
</evidence>
<dbReference type="RefSeq" id="XP_008729539.1">
    <property type="nucleotide sequence ID" value="XM_008731317.1"/>
</dbReference>
<dbReference type="AlphaFoldDB" id="V9D2Y9"/>
<organism evidence="3 4">
    <name type="scientific">Cladophialophora carrionii CBS 160.54</name>
    <dbReference type="NCBI Taxonomy" id="1279043"/>
    <lineage>
        <taxon>Eukaryota</taxon>
        <taxon>Fungi</taxon>
        <taxon>Dikarya</taxon>
        <taxon>Ascomycota</taxon>
        <taxon>Pezizomycotina</taxon>
        <taxon>Eurotiomycetes</taxon>
        <taxon>Chaetothyriomycetidae</taxon>
        <taxon>Chaetothyriales</taxon>
        <taxon>Herpotrichiellaceae</taxon>
        <taxon>Cladophialophora</taxon>
    </lineage>
</organism>
<accession>V9D2Y9</accession>
<sequence>MADWTEQDLSEDRISQLLEELKQAVHEYGELHRAQGVDENEHQPALHQHSKYIYGLSKEYLGHDPKHASVRKLYKWFGQTVRGQFPGHRNLRPEQHKTYHRHIAVGQDDDGDMSDMDPALMDDSDSEYGGSHGDDHCSGDDQDEQQYDDGYHDKHHEDYHGYGGRHDRHHHGQHEGWNENGEDAGQGEWDGELGDDGQDDRDYVHDNGWNDQDEDGQYSHHGEGDYRDGGDEHEHGDQHQHQGHNHEHQHHHQHQGHDHRADDY</sequence>
<dbReference type="Proteomes" id="UP000030678">
    <property type="component" value="Unassembled WGS sequence"/>
</dbReference>
<dbReference type="GeneID" id="19985493"/>
<keyword evidence="1" id="KW-0175">Coiled coil</keyword>
<feature type="compositionally biased region" description="Acidic residues" evidence="2">
    <location>
        <begin position="189"/>
        <end position="199"/>
    </location>
</feature>
<feature type="coiled-coil region" evidence="1">
    <location>
        <begin position="7"/>
        <end position="34"/>
    </location>
</feature>
<feature type="compositionally biased region" description="Basic and acidic residues" evidence="2">
    <location>
        <begin position="149"/>
        <end position="160"/>
    </location>
</feature>
<dbReference type="OrthoDB" id="10437302at2759"/>
<evidence type="ECO:0000313" key="3">
    <source>
        <dbReference type="EMBL" id="ETI20658.1"/>
    </source>
</evidence>
<feature type="compositionally biased region" description="Basic and acidic residues" evidence="2">
    <location>
        <begin position="255"/>
        <end position="264"/>
    </location>
</feature>
<name>V9D2Y9_9EURO</name>
<feature type="compositionally biased region" description="Basic and acidic residues" evidence="2">
    <location>
        <begin position="217"/>
        <end position="246"/>
    </location>
</feature>
<evidence type="ECO:0000256" key="2">
    <source>
        <dbReference type="SAM" id="MobiDB-lite"/>
    </source>
</evidence>
<feature type="region of interest" description="Disordered" evidence="2">
    <location>
        <begin position="105"/>
        <end position="264"/>
    </location>
</feature>
<dbReference type="VEuPathDB" id="FungiDB:G647_07000"/>
<reference evidence="3 4" key="1">
    <citation type="submission" date="2013-03" db="EMBL/GenBank/DDBJ databases">
        <title>The Genome Sequence of Cladophialophora carrionii CBS 160.54.</title>
        <authorList>
            <consortium name="The Broad Institute Genomics Platform"/>
            <person name="Cuomo C."/>
            <person name="de Hoog S."/>
            <person name="Gorbushina A."/>
            <person name="Walker B."/>
            <person name="Young S.K."/>
            <person name="Zeng Q."/>
            <person name="Gargeya S."/>
            <person name="Fitzgerald M."/>
            <person name="Haas B."/>
            <person name="Abouelleil A."/>
            <person name="Allen A.W."/>
            <person name="Alvarado L."/>
            <person name="Arachchi H.M."/>
            <person name="Berlin A.M."/>
            <person name="Chapman S.B."/>
            <person name="Gainer-Dewar J."/>
            <person name="Goldberg J."/>
            <person name="Griggs A."/>
            <person name="Gujja S."/>
            <person name="Hansen M."/>
            <person name="Howarth C."/>
            <person name="Imamovic A."/>
            <person name="Ireland A."/>
            <person name="Larimer J."/>
            <person name="McCowan C."/>
            <person name="Murphy C."/>
            <person name="Pearson M."/>
            <person name="Poon T.W."/>
            <person name="Priest M."/>
            <person name="Roberts A."/>
            <person name="Saif S."/>
            <person name="Shea T."/>
            <person name="Sisk P."/>
            <person name="Sykes S."/>
            <person name="Wortman J."/>
            <person name="Nusbaum C."/>
            <person name="Birren B."/>
        </authorList>
    </citation>
    <scope>NUCLEOTIDE SEQUENCE [LARGE SCALE GENOMIC DNA]</scope>
    <source>
        <strain evidence="3 4">CBS 160.54</strain>
    </source>
</reference>
<proteinExistence type="predicted"/>
<gene>
    <name evidence="3" type="ORF">G647_07000</name>
</gene>
<protein>
    <submittedName>
        <fullName evidence="3">Uncharacterized protein</fullName>
    </submittedName>
</protein>
<feature type="compositionally biased region" description="Acidic residues" evidence="2">
    <location>
        <begin position="107"/>
        <end position="126"/>
    </location>
</feature>
<dbReference type="EMBL" id="KB822707">
    <property type="protein sequence ID" value="ETI20658.1"/>
    <property type="molecule type" value="Genomic_DNA"/>
</dbReference>
<evidence type="ECO:0000256" key="1">
    <source>
        <dbReference type="SAM" id="Coils"/>
    </source>
</evidence>